<dbReference type="Proteomes" id="UP000613580">
    <property type="component" value="Unassembled WGS sequence"/>
</dbReference>
<dbReference type="EMBL" id="JACAZE010000003">
    <property type="protein sequence ID" value="KAF7319589.1"/>
    <property type="molecule type" value="Genomic_DNA"/>
</dbReference>
<gene>
    <name evidence="2" type="ORF">HMN09_00299000</name>
</gene>
<dbReference type="OrthoDB" id="3030719at2759"/>
<accession>A0A8H6WI86</accession>
<reference evidence="2" key="1">
    <citation type="submission" date="2020-05" db="EMBL/GenBank/DDBJ databases">
        <title>Mycena genomes resolve the evolution of fungal bioluminescence.</title>
        <authorList>
            <person name="Tsai I.J."/>
        </authorList>
    </citation>
    <scope>NUCLEOTIDE SEQUENCE</scope>
    <source>
        <strain evidence="2">110903Hualien_Pintung</strain>
    </source>
</reference>
<evidence type="ECO:0000313" key="3">
    <source>
        <dbReference type="Proteomes" id="UP000613580"/>
    </source>
</evidence>
<evidence type="ECO:0000313" key="2">
    <source>
        <dbReference type="EMBL" id="KAF7319589.1"/>
    </source>
</evidence>
<proteinExistence type="predicted"/>
<evidence type="ECO:0000256" key="1">
    <source>
        <dbReference type="SAM" id="Coils"/>
    </source>
</evidence>
<protein>
    <submittedName>
        <fullName evidence="2">Short-chain dehydrogenase/reductase family protein</fullName>
    </submittedName>
</protein>
<sequence length="433" mass="49548">MMRNSSPAVMSAIQGLKLHRPTLDPLRKRLKKKREQLARLTAEIEEIESELEQYAYPVHTLPKEIISFIFQHYVPTAPRRASLLHRWSPIMLGHICRAWREIALETPRLWSSFSLVITPKSKMHRILKIARLFLERSAPAPLSFALICESRSRTEDVESMLKLLVSHISRWRDVSLCLHPLPQLSFIQGAMPLLRSVTVVSHKSGGTLVRLLDRPSWSPTESFKLSPLLTRVRLSFEIDSYSESIPWNQLTVVQLEGISFNTLVGILRESDAMVHCRVTIAPAEITHQDELNFKRLPMIHLPYLQTLLLLSWFHLRHDPLRLPPSAHDSRGRITCLKLRLPALRILELSENMLGSNPVNALAALIARSGCALDELCIRDGGRSLMEPYEDAFPGIGKIRFGRLDEDERVRGVFGDRYQEWEDEAAAEVYWDGD</sequence>
<dbReference type="AlphaFoldDB" id="A0A8H6WI86"/>
<organism evidence="2 3">
    <name type="scientific">Mycena chlorophos</name>
    <name type="common">Agaric fungus</name>
    <name type="synonym">Agaricus chlorophos</name>
    <dbReference type="NCBI Taxonomy" id="658473"/>
    <lineage>
        <taxon>Eukaryota</taxon>
        <taxon>Fungi</taxon>
        <taxon>Dikarya</taxon>
        <taxon>Basidiomycota</taxon>
        <taxon>Agaricomycotina</taxon>
        <taxon>Agaricomycetes</taxon>
        <taxon>Agaricomycetidae</taxon>
        <taxon>Agaricales</taxon>
        <taxon>Marasmiineae</taxon>
        <taxon>Mycenaceae</taxon>
        <taxon>Mycena</taxon>
    </lineage>
</organism>
<dbReference type="Gene3D" id="1.20.1280.50">
    <property type="match status" value="1"/>
</dbReference>
<name>A0A8H6WI86_MYCCL</name>
<feature type="coiled-coil region" evidence="1">
    <location>
        <begin position="23"/>
        <end position="50"/>
    </location>
</feature>
<comment type="caution">
    <text evidence="2">The sequence shown here is derived from an EMBL/GenBank/DDBJ whole genome shotgun (WGS) entry which is preliminary data.</text>
</comment>
<keyword evidence="3" id="KW-1185">Reference proteome</keyword>
<keyword evidence="1" id="KW-0175">Coiled coil</keyword>